<sequence length="112" mass="12946">MLKHVLTTSFLLIVYFCMLIGFHRLGLNEETNILISSFVLGLSLKQWVSSFFFHWFCIALISGLCIALNDSVMLKFFLFSMLIGMYAIPYLLIYFKKVFVEKQVSSTIAIKK</sequence>
<name>A0A1E8E0Y0_9GAMM</name>
<proteinExistence type="predicted"/>
<keyword evidence="1" id="KW-0472">Membrane</keyword>
<evidence type="ECO:0000313" key="3">
    <source>
        <dbReference type="Proteomes" id="UP000186931"/>
    </source>
</evidence>
<accession>A0A1E8E0Y0</accession>
<keyword evidence="1" id="KW-1133">Transmembrane helix</keyword>
<feature type="transmembrane region" description="Helical" evidence="1">
    <location>
        <begin position="7"/>
        <end position="27"/>
    </location>
</feature>
<feature type="transmembrane region" description="Helical" evidence="1">
    <location>
        <begin position="76"/>
        <end position="95"/>
    </location>
</feature>
<dbReference type="EMBL" id="MKQS01000018">
    <property type="protein sequence ID" value="OFE43038.1"/>
    <property type="molecule type" value="Genomic_DNA"/>
</dbReference>
<dbReference type="RefSeq" id="WP_070154991.1">
    <property type="nucleotide sequence ID" value="NZ_JACANQ010000021.1"/>
</dbReference>
<comment type="caution">
    <text evidence="2">The sequence shown here is derived from an EMBL/GenBank/DDBJ whole genome shotgun (WGS) entry which is preliminary data.</text>
</comment>
<reference evidence="2 3" key="1">
    <citation type="submission" date="2016-10" db="EMBL/GenBank/DDBJ databases">
        <title>Genome of airborne Acinetobacter sp. 5-2Ac02 in the hospital environment: Species near to Acinetobacter towneri.</title>
        <authorList>
            <person name="Barbosa B."/>
            <person name="Fernandez-Garcia L."/>
            <person name="Gato E."/>
            <person name="Leao R."/>
            <person name="Albano R."/>
            <person name="Fernandez B."/>
            <person name="Fernandez-Cuenca F."/>
            <person name="Marques E."/>
            <person name="Tomas M."/>
        </authorList>
    </citation>
    <scope>NUCLEOTIDE SEQUENCE [LARGE SCALE GENOMIC DNA]</scope>
    <source>
        <strain evidence="2 3">5-2Ac02</strain>
    </source>
</reference>
<evidence type="ECO:0000313" key="2">
    <source>
        <dbReference type="EMBL" id="OFE43038.1"/>
    </source>
</evidence>
<gene>
    <name evidence="2" type="ORF">BJN41_10865</name>
</gene>
<keyword evidence="1" id="KW-0812">Transmembrane</keyword>
<protein>
    <submittedName>
        <fullName evidence="2">Uncharacterized protein</fullName>
    </submittedName>
</protein>
<feature type="transmembrane region" description="Helical" evidence="1">
    <location>
        <begin position="47"/>
        <end position="69"/>
    </location>
</feature>
<dbReference type="Proteomes" id="UP000186931">
    <property type="component" value="Unassembled WGS sequence"/>
</dbReference>
<dbReference type="AlphaFoldDB" id="A0A1E8E0Y0"/>
<organism evidence="2 3">
    <name type="scientific">Acinetobacter towneri</name>
    <dbReference type="NCBI Taxonomy" id="202956"/>
    <lineage>
        <taxon>Bacteria</taxon>
        <taxon>Pseudomonadati</taxon>
        <taxon>Pseudomonadota</taxon>
        <taxon>Gammaproteobacteria</taxon>
        <taxon>Moraxellales</taxon>
        <taxon>Moraxellaceae</taxon>
        <taxon>Acinetobacter</taxon>
    </lineage>
</organism>
<evidence type="ECO:0000256" key="1">
    <source>
        <dbReference type="SAM" id="Phobius"/>
    </source>
</evidence>